<dbReference type="PANTHER" id="PTHR31236">
    <property type="entry name" value="BURP DOMAIN PROTEIN USPL1-LIKE"/>
    <property type="match status" value="1"/>
</dbReference>
<evidence type="ECO:0000259" key="4">
    <source>
        <dbReference type="PROSITE" id="PS51277"/>
    </source>
</evidence>
<dbReference type="Proteomes" id="UP000265566">
    <property type="component" value="Chromosome 8"/>
</dbReference>
<protein>
    <submittedName>
        <fullName evidence="5">Putative BURP domain-containing protein</fullName>
    </submittedName>
</protein>
<dbReference type="Pfam" id="PF03181">
    <property type="entry name" value="BURP"/>
    <property type="match status" value="1"/>
</dbReference>
<accession>A0A396GGZ4</accession>
<feature type="region of interest" description="Disordered" evidence="2">
    <location>
        <begin position="94"/>
        <end position="204"/>
    </location>
</feature>
<dbReference type="Gramene" id="rna46652">
    <property type="protein sequence ID" value="RHN40496.1"/>
    <property type="gene ID" value="gene46652"/>
</dbReference>
<feature type="domain" description="BURP" evidence="4">
    <location>
        <begin position="228"/>
        <end position="422"/>
    </location>
</feature>
<feature type="compositionally biased region" description="Basic and acidic residues" evidence="2">
    <location>
        <begin position="100"/>
        <end position="119"/>
    </location>
</feature>
<reference evidence="5" key="1">
    <citation type="journal article" date="2018" name="Nat. Plants">
        <title>Whole-genome landscape of Medicago truncatula symbiotic genes.</title>
        <authorList>
            <person name="Pecrix Y."/>
            <person name="Gamas P."/>
            <person name="Carrere S."/>
        </authorList>
    </citation>
    <scope>NUCLEOTIDE SEQUENCE</scope>
    <source>
        <tissue evidence="5">Leaves</tissue>
    </source>
</reference>
<dbReference type="PROSITE" id="PS51277">
    <property type="entry name" value="BURP"/>
    <property type="match status" value="1"/>
</dbReference>
<feature type="compositionally biased region" description="Basic and acidic residues" evidence="2">
    <location>
        <begin position="233"/>
        <end position="255"/>
    </location>
</feature>
<feature type="region of interest" description="Disordered" evidence="2">
    <location>
        <begin position="226"/>
        <end position="255"/>
    </location>
</feature>
<evidence type="ECO:0000256" key="2">
    <source>
        <dbReference type="SAM" id="MobiDB-lite"/>
    </source>
</evidence>
<gene>
    <name evidence="5" type="ORF">MtrunA17_Chr8g0355331</name>
</gene>
<dbReference type="InterPro" id="IPR004873">
    <property type="entry name" value="BURP_dom"/>
</dbReference>
<evidence type="ECO:0000256" key="1">
    <source>
        <dbReference type="ARBA" id="ARBA00022729"/>
    </source>
</evidence>
<dbReference type="SMART" id="SM01045">
    <property type="entry name" value="BURP"/>
    <property type="match status" value="1"/>
</dbReference>
<evidence type="ECO:0000256" key="3">
    <source>
        <dbReference type="SAM" id="SignalP"/>
    </source>
</evidence>
<name>A0A396GGZ4_MEDTR</name>
<proteinExistence type="predicted"/>
<feature type="signal peptide" evidence="3">
    <location>
        <begin position="1"/>
        <end position="22"/>
    </location>
</feature>
<dbReference type="EMBL" id="PSQE01000008">
    <property type="protein sequence ID" value="RHN40496.1"/>
    <property type="molecule type" value="Genomic_DNA"/>
</dbReference>
<dbReference type="PANTHER" id="PTHR31236:SF35">
    <property type="entry name" value="ABUNDANT PROTEIN, PUTATIVE-RELATED"/>
    <property type="match status" value="1"/>
</dbReference>
<feature type="chain" id="PRO_5017192621" evidence="3">
    <location>
        <begin position="23"/>
        <end position="435"/>
    </location>
</feature>
<organism evidence="5">
    <name type="scientific">Medicago truncatula</name>
    <name type="common">Barrel medic</name>
    <name type="synonym">Medicago tribuloides</name>
    <dbReference type="NCBI Taxonomy" id="3880"/>
    <lineage>
        <taxon>Eukaryota</taxon>
        <taxon>Viridiplantae</taxon>
        <taxon>Streptophyta</taxon>
        <taxon>Embryophyta</taxon>
        <taxon>Tracheophyta</taxon>
        <taxon>Spermatophyta</taxon>
        <taxon>Magnoliopsida</taxon>
        <taxon>eudicotyledons</taxon>
        <taxon>Gunneridae</taxon>
        <taxon>Pentapetalae</taxon>
        <taxon>rosids</taxon>
        <taxon>fabids</taxon>
        <taxon>Fabales</taxon>
        <taxon>Fabaceae</taxon>
        <taxon>Papilionoideae</taxon>
        <taxon>50 kb inversion clade</taxon>
        <taxon>NPAAA clade</taxon>
        <taxon>Hologalegina</taxon>
        <taxon>IRL clade</taxon>
        <taxon>Trifolieae</taxon>
        <taxon>Medicago</taxon>
    </lineage>
</organism>
<keyword evidence="1 3" id="KW-0732">Signal</keyword>
<sequence>MEFTRLFVFVLFCLTLLGINEAQSGKEYWKSIWPNTPMPQAVLDLLQPESRTNLPIRGEENKQYWTVFFDHDLYPGNKISLGIRKNYDAKPKHLGAPTWSKKESQPYEAHTRGEKRSEDISQPFGAWKSSEKTNEEISQPFGAWKSSEKTNEEISQPFGAWKSTWKSSEKTNEEISQPFGAWKSSEKTNEEISQPFGAWKSSEKTNEEISQPFGAWKSSVKPKLSQPFGAWKSSEKTRTRTQGEKTSEEISKPYRASTEGEKISLPFETRTWGVKERKSYVDYCGHPSAIGEDKYCALSLKSMMNFAISKLGTNIKVITSSFAQNQDQYRVDEVKKIGDNAVLCHRMNFKNIIFSCHQVNATTVYMVPLVASDGTKAKAVTICHHDTRGMNPDHLYKVLKVKPGTVPICHFIGNKAIAWVPNNVVDESVDHPCVI</sequence>
<comment type="caution">
    <text evidence="5">The sequence shown here is derived from an EMBL/GenBank/DDBJ whole genome shotgun (WGS) entry which is preliminary data.</text>
</comment>
<dbReference type="InterPro" id="IPR044816">
    <property type="entry name" value="BURP"/>
</dbReference>
<evidence type="ECO:0000313" key="5">
    <source>
        <dbReference type="EMBL" id="RHN40496.1"/>
    </source>
</evidence>
<dbReference type="AlphaFoldDB" id="A0A396GGZ4"/>